<organism evidence="1">
    <name type="scientific">Rhizophora mucronata</name>
    <name type="common">Asiatic mangrove</name>
    <dbReference type="NCBI Taxonomy" id="61149"/>
    <lineage>
        <taxon>Eukaryota</taxon>
        <taxon>Viridiplantae</taxon>
        <taxon>Streptophyta</taxon>
        <taxon>Embryophyta</taxon>
        <taxon>Tracheophyta</taxon>
        <taxon>Spermatophyta</taxon>
        <taxon>Magnoliopsida</taxon>
        <taxon>eudicotyledons</taxon>
        <taxon>Gunneridae</taxon>
        <taxon>Pentapetalae</taxon>
        <taxon>rosids</taxon>
        <taxon>fabids</taxon>
        <taxon>Malpighiales</taxon>
        <taxon>Rhizophoraceae</taxon>
        <taxon>Rhizophora</taxon>
    </lineage>
</organism>
<evidence type="ECO:0000313" key="1">
    <source>
        <dbReference type="EMBL" id="MBX42221.1"/>
    </source>
</evidence>
<dbReference type="AlphaFoldDB" id="A0A2P2NIA2"/>
<dbReference type="EMBL" id="GGEC01061737">
    <property type="protein sequence ID" value="MBX42221.1"/>
    <property type="molecule type" value="Transcribed_RNA"/>
</dbReference>
<name>A0A2P2NIA2_RHIMU</name>
<protein>
    <submittedName>
        <fullName evidence="1">Uncharacterized protein</fullName>
    </submittedName>
</protein>
<reference evidence="1" key="1">
    <citation type="submission" date="2018-02" db="EMBL/GenBank/DDBJ databases">
        <title>Rhizophora mucronata_Transcriptome.</title>
        <authorList>
            <person name="Meera S.P."/>
            <person name="Sreeshan A."/>
            <person name="Augustine A."/>
        </authorList>
    </citation>
    <scope>NUCLEOTIDE SEQUENCE</scope>
    <source>
        <tissue evidence="1">Leaf</tissue>
    </source>
</reference>
<sequence length="79" mass="8918">MANPNKQDNPTGKTTSKEYQCNSIVISCFIFLSSPIMKNSKGKSRRASRLLYNTRPHVFNPMVITTCLIYTKSTAMLTK</sequence>
<accession>A0A2P2NIA2</accession>
<proteinExistence type="predicted"/>